<dbReference type="InterPro" id="IPR014284">
    <property type="entry name" value="RNA_pol_sigma-70_dom"/>
</dbReference>
<dbReference type="RefSeq" id="WP_345355742.1">
    <property type="nucleotide sequence ID" value="NZ_BAABHJ010000008.1"/>
</dbReference>
<dbReference type="Gene3D" id="1.10.10.10">
    <property type="entry name" value="Winged helix-like DNA-binding domain superfamily/Winged helix DNA-binding domain"/>
    <property type="match status" value="1"/>
</dbReference>
<evidence type="ECO:0000256" key="3">
    <source>
        <dbReference type="ARBA" id="ARBA00023082"/>
    </source>
</evidence>
<accession>A0ABP8TLQ1</accession>
<evidence type="ECO:0000259" key="6">
    <source>
        <dbReference type="Pfam" id="PF04542"/>
    </source>
</evidence>
<dbReference type="CDD" id="cd06171">
    <property type="entry name" value="Sigma70_r4"/>
    <property type="match status" value="1"/>
</dbReference>
<dbReference type="Proteomes" id="UP001500212">
    <property type="component" value="Unassembled WGS sequence"/>
</dbReference>
<feature type="domain" description="RNA polymerase sigma-70 region 2" evidence="6">
    <location>
        <begin position="33"/>
        <end position="99"/>
    </location>
</feature>
<dbReference type="EMBL" id="BAABHJ010000008">
    <property type="protein sequence ID" value="GAA4609611.1"/>
    <property type="molecule type" value="Genomic_DNA"/>
</dbReference>
<dbReference type="Pfam" id="PF04542">
    <property type="entry name" value="Sigma70_r2"/>
    <property type="match status" value="1"/>
</dbReference>
<dbReference type="InterPro" id="IPR036388">
    <property type="entry name" value="WH-like_DNA-bd_sf"/>
</dbReference>
<feature type="domain" description="RNA polymerase sigma factor 70 region 4 type 2" evidence="7">
    <location>
        <begin position="132"/>
        <end position="183"/>
    </location>
</feature>
<reference evidence="9" key="1">
    <citation type="journal article" date="2019" name="Int. J. Syst. Evol. Microbiol.">
        <title>The Global Catalogue of Microorganisms (GCM) 10K type strain sequencing project: providing services to taxonomists for standard genome sequencing and annotation.</title>
        <authorList>
            <consortium name="The Broad Institute Genomics Platform"/>
            <consortium name="The Broad Institute Genome Sequencing Center for Infectious Disease"/>
            <person name="Wu L."/>
            <person name="Ma J."/>
        </authorList>
    </citation>
    <scope>NUCLEOTIDE SEQUENCE [LARGE SCALE GENOMIC DNA]</scope>
    <source>
        <strain evidence="9">JCM 17938</strain>
    </source>
</reference>
<proteinExistence type="inferred from homology"/>
<dbReference type="NCBIfam" id="TIGR02937">
    <property type="entry name" value="sigma70-ECF"/>
    <property type="match status" value="1"/>
</dbReference>
<evidence type="ECO:0000313" key="8">
    <source>
        <dbReference type="EMBL" id="GAA4609611.1"/>
    </source>
</evidence>
<evidence type="ECO:0000259" key="7">
    <source>
        <dbReference type="Pfam" id="PF08281"/>
    </source>
</evidence>
<keyword evidence="5" id="KW-0804">Transcription</keyword>
<evidence type="ECO:0000256" key="4">
    <source>
        <dbReference type="ARBA" id="ARBA00023125"/>
    </source>
</evidence>
<evidence type="ECO:0000313" key="9">
    <source>
        <dbReference type="Proteomes" id="UP001500212"/>
    </source>
</evidence>
<keyword evidence="3" id="KW-0731">Sigma factor</keyword>
<gene>
    <name evidence="8" type="ORF">GCM10023195_38930</name>
</gene>
<dbReference type="InterPro" id="IPR013249">
    <property type="entry name" value="RNA_pol_sigma70_r4_t2"/>
</dbReference>
<keyword evidence="2" id="KW-0805">Transcription regulation</keyword>
<dbReference type="InterPro" id="IPR013325">
    <property type="entry name" value="RNA_pol_sigma_r2"/>
</dbReference>
<organism evidence="8 9">
    <name type="scientific">Actinoallomurus liliacearum</name>
    <dbReference type="NCBI Taxonomy" id="1080073"/>
    <lineage>
        <taxon>Bacteria</taxon>
        <taxon>Bacillati</taxon>
        <taxon>Actinomycetota</taxon>
        <taxon>Actinomycetes</taxon>
        <taxon>Streptosporangiales</taxon>
        <taxon>Thermomonosporaceae</taxon>
        <taxon>Actinoallomurus</taxon>
    </lineage>
</organism>
<dbReference type="PANTHER" id="PTHR43133">
    <property type="entry name" value="RNA POLYMERASE ECF-TYPE SIGMA FACTO"/>
    <property type="match status" value="1"/>
</dbReference>
<comment type="similarity">
    <text evidence="1">Belongs to the sigma-70 factor family. ECF subfamily.</text>
</comment>
<dbReference type="SUPFAM" id="SSF88659">
    <property type="entry name" value="Sigma3 and sigma4 domains of RNA polymerase sigma factors"/>
    <property type="match status" value="1"/>
</dbReference>
<dbReference type="SUPFAM" id="SSF88946">
    <property type="entry name" value="Sigma2 domain of RNA polymerase sigma factors"/>
    <property type="match status" value="1"/>
</dbReference>
<dbReference type="InterPro" id="IPR007627">
    <property type="entry name" value="RNA_pol_sigma70_r2"/>
</dbReference>
<protein>
    <submittedName>
        <fullName evidence="8">RNA polymerase sigma factor</fullName>
    </submittedName>
</protein>
<evidence type="ECO:0000256" key="5">
    <source>
        <dbReference type="ARBA" id="ARBA00023163"/>
    </source>
</evidence>
<dbReference type="PANTHER" id="PTHR43133:SF8">
    <property type="entry name" value="RNA POLYMERASE SIGMA FACTOR HI_1459-RELATED"/>
    <property type="match status" value="1"/>
</dbReference>
<comment type="caution">
    <text evidence="8">The sequence shown here is derived from an EMBL/GenBank/DDBJ whole genome shotgun (WGS) entry which is preliminary data.</text>
</comment>
<dbReference type="InterPro" id="IPR013324">
    <property type="entry name" value="RNA_pol_sigma_r3/r4-like"/>
</dbReference>
<dbReference type="Pfam" id="PF08281">
    <property type="entry name" value="Sigma70_r4_2"/>
    <property type="match status" value="1"/>
</dbReference>
<dbReference type="Gene3D" id="1.10.1740.10">
    <property type="match status" value="1"/>
</dbReference>
<dbReference type="InterPro" id="IPR039425">
    <property type="entry name" value="RNA_pol_sigma-70-like"/>
</dbReference>
<sequence>MTGLAGTRTAGRMSDADLVREYRRDPDGFTAVYDRYFGDVHRYVAGRLDTQAADDIAAETFLVAFRKRERFDPARGALRPWLFGIATKLVAQHRRVEARHYETLARARTAPDDHGHENEVVTAVAAAGLQPQLARALAALTRKERDVLLLVALADFSHEEVAQALRIPYGTVGSRLNRARKKLRTALEKEIDGNG</sequence>
<name>A0ABP8TLQ1_9ACTN</name>
<keyword evidence="9" id="KW-1185">Reference proteome</keyword>
<keyword evidence="4" id="KW-0238">DNA-binding</keyword>
<evidence type="ECO:0000256" key="1">
    <source>
        <dbReference type="ARBA" id="ARBA00010641"/>
    </source>
</evidence>
<evidence type="ECO:0000256" key="2">
    <source>
        <dbReference type="ARBA" id="ARBA00023015"/>
    </source>
</evidence>